<dbReference type="HOGENOM" id="CLU_015439_0_2_9"/>
<evidence type="ECO:0000256" key="3">
    <source>
        <dbReference type="ARBA" id="ARBA00004997"/>
    </source>
</evidence>
<dbReference type="GO" id="GO:0004743">
    <property type="term" value="F:pyruvate kinase activity"/>
    <property type="evidence" value="ECO:0007669"/>
    <property type="project" value="UniProtKB-UniRule"/>
</dbReference>
<dbReference type="Pfam" id="PF02887">
    <property type="entry name" value="PK_C"/>
    <property type="match status" value="1"/>
</dbReference>
<dbReference type="NCBIfam" id="NF004491">
    <property type="entry name" value="PRK05826.1"/>
    <property type="match status" value="1"/>
</dbReference>
<keyword evidence="11" id="KW-0067">ATP-binding</keyword>
<evidence type="ECO:0000256" key="13">
    <source>
        <dbReference type="ARBA" id="ARBA00022958"/>
    </source>
</evidence>
<dbReference type="GO" id="GO:0005524">
    <property type="term" value="F:ATP binding"/>
    <property type="evidence" value="ECO:0007669"/>
    <property type="project" value="UniProtKB-KW"/>
</dbReference>
<comment type="pathway">
    <text evidence="3 17">Carbohydrate degradation; glycolysis; pyruvate from D-glyceraldehyde 3-phosphate: step 5/5.</text>
</comment>
<evidence type="ECO:0000313" key="21">
    <source>
        <dbReference type="Proteomes" id="UP000005753"/>
    </source>
</evidence>
<feature type="domain" description="Pyruvate kinase C-terminal" evidence="19">
    <location>
        <begin position="355"/>
        <end position="466"/>
    </location>
</feature>
<keyword evidence="14 17" id="KW-0324">Glycolysis</keyword>
<dbReference type="eggNOG" id="COG0469">
    <property type="taxonomic scope" value="Bacteria"/>
</dbReference>
<dbReference type="GO" id="GO:0000287">
    <property type="term" value="F:magnesium ion binding"/>
    <property type="evidence" value="ECO:0007669"/>
    <property type="project" value="UniProtKB-UniRule"/>
</dbReference>
<dbReference type="InterPro" id="IPR040442">
    <property type="entry name" value="Pyrv_kinase-like_dom_sf"/>
</dbReference>
<evidence type="ECO:0000259" key="19">
    <source>
        <dbReference type="Pfam" id="PF02887"/>
    </source>
</evidence>
<keyword evidence="10 17" id="KW-0418">Kinase</keyword>
<evidence type="ECO:0000256" key="7">
    <source>
        <dbReference type="ARBA" id="ARBA00022679"/>
    </source>
</evidence>
<dbReference type="EC" id="2.7.1.40" evidence="5 16"/>
<dbReference type="FunFam" id="3.20.20.60:FF:000025">
    <property type="entry name" value="Pyruvate kinase"/>
    <property type="match status" value="1"/>
</dbReference>
<reference evidence="20 21" key="1">
    <citation type="submission" date="2010-08" db="EMBL/GenBank/DDBJ databases">
        <authorList>
            <consortium name="US DOE Joint Genome Institute (JGI-PGF)"/>
            <person name="Lucas S."/>
            <person name="Copeland A."/>
            <person name="Lapidus A."/>
            <person name="Cheng J.-F."/>
            <person name="Bruce D."/>
            <person name="Goodwin L."/>
            <person name="Pitluck S."/>
            <person name="Land M.L."/>
            <person name="Hauser L."/>
            <person name="Chang Y.-J."/>
            <person name="Anderson I.J."/>
            <person name="Johnson E."/>
            <person name="Mulhopadhyay B."/>
            <person name="Kyrpides N."/>
            <person name="Woyke T.J."/>
        </authorList>
    </citation>
    <scope>NUCLEOTIDE SEQUENCE [LARGE SCALE GENOMIC DNA]</scope>
    <source>
        <strain evidence="20 21">6</strain>
    </source>
</reference>
<comment type="cofactor">
    <cofactor evidence="1">
        <name>Mg(2+)</name>
        <dbReference type="ChEBI" id="CHEBI:18420"/>
    </cofactor>
</comment>
<dbReference type="PRINTS" id="PR01050">
    <property type="entry name" value="PYRUVTKNASE"/>
</dbReference>
<dbReference type="InterPro" id="IPR018209">
    <property type="entry name" value="Pyrv_Knase_AS"/>
</dbReference>
<dbReference type="AlphaFoldDB" id="I5ATA4"/>
<evidence type="ECO:0000256" key="17">
    <source>
        <dbReference type="RuleBase" id="RU000504"/>
    </source>
</evidence>
<evidence type="ECO:0000256" key="12">
    <source>
        <dbReference type="ARBA" id="ARBA00022842"/>
    </source>
</evidence>
<comment type="cofactor">
    <cofactor evidence="2">
        <name>K(+)</name>
        <dbReference type="ChEBI" id="CHEBI:29103"/>
    </cofactor>
</comment>
<reference evidence="20 21" key="2">
    <citation type="submission" date="2012-02" db="EMBL/GenBank/DDBJ databases">
        <title>Improved High-Quality Draft sequence of Eubacterium cellulosolvens 6.</title>
        <authorList>
            <consortium name="US DOE Joint Genome Institute"/>
            <person name="Lucas S."/>
            <person name="Han J."/>
            <person name="Lapidus A."/>
            <person name="Cheng J.-F."/>
            <person name="Goodwin L."/>
            <person name="Pitluck S."/>
            <person name="Peters L."/>
            <person name="Mikhailova N."/>
            <person name="Gu W."/>
            <person name="Detter J.C."/>
            <person name="Han C."/>
            <person name="Tapia R."/>
            <person name="Land M."/>
            <person name="Hauser L."/>
            <person name="Kyrpides N."/>
            <person name="Ivanova N."/>
            <person name="Pagani I."/>
            <person name="Johnson E."/>
            <person name="Mukhopadhyay B."/>
            <person name="Anderson I."/>
            <person name="Woyke T."/>
        </authorList>
    </citation>
    <scope>NUCLEOTIDE SEQUENCE [LARGE SCALE GENOMIC DNA]</scope>
    <source>
        <strain evidence="20 21">6</strain>
    </source>
</reference>
<keyword evidence="21" id="KW-1185">Reference proteome</keyword>
<dbReference type="InterPro" id="IPR015793">
    <property type="entry name" value="Pyrv_Knase_brl"/>
</dbReference>
<keyword evidence="12 17" id="KW-0460">Magnesium</keyword>
<dbReference type="SUPFAM" id="SSF52935">
    <property type="entry name" value="PK C-terminal domain-like"/>
    <property type="match status" value="1"/>
</dbReference>
<dbReference type="NCBIfam" id="TIGR01064">
    <property type="entry name" value="pyruv_kin"/>
    <property type="match status" value="1"/>
</dbReference>
<dbReference type="InterPro" id="IPR036918">
    <property type="entry name" value="Pyrv_Knase_C_sf"/>
</dbReference>
<sequence>MRKTKIICTIGPASESEAVLRKMVAAGMNVARLNFSHGTHEEQLAKIKVIKKVRQELSVPLAIMLDTKGPEFRTGVFKNHKVTLKEGQQFIFTADDIEGDENRVSVNYKNMVKELKKGDRILVCNGLVVCDVIDVKGNDVITKVISGGEVSDHKSMNFPGKVLKNAYLSEQDKSDLLFGIENDVDYVAASFVSNKSDAASLREFLNKNGGSDIDIIAKIENRSGVENIDEICEVVDGIMVARGDLGVEIPQMEVPSVQKEIVERCRLLGKRVIIATEMLESMIHNIRPTRAEISDVANAVYDGASAIMLSGESAAGKYPVEAVKTMAEAAEFTEKHINYKGRFNKQDFRIKNNIDAISHSTCAMAIDVNAKCIAVSSMSGQTARMVSRFRCPVQIVGMTTSPKVYRKLALSWGVIPILCDEFDSLDVIFYHALSESIRVLDLHVGDNVVLTGGSIGKRGSTNMIKVETIHRMPGESVSCER</sequence>
<evidence type="ECO:0000256" key="10">
    <source>
        <dbReference type="ARBA" id="ARBA00022777"/>
    </source>
</evidence>
<dbReference type="Gene3D" id="2.40.33.10">
    <property type="entry name" value="PK beta-barrel domain-like"/>
    <property type="match status" value="1"/>
</dbReference>
<evidence type="ECO:0000256" key="2">
    <source>
        <dbReference type="ARBA" id="ARBA00001958"/>
    </source>
</evidence>
<organism evidence="20 21">
    <name type="scientific">Eubacterium cellulosolvens (strain ATCC 43171 / JCM 9499 / 6)</name>
    <name type="common">Cillobacterium cellulosolvens</name>
    <dbReference type="NCBI Taxonomy" id="633697"/>
    <lineage>
        <taxon>Bacteria</taxon>
        <taxon>Bacillati</taxon>
        <taxon>Bacillota</taxon>
        <taxon>Clostridia</taxon>
        <taxon>Eubacteriales</taxon>
        <taxon>Eubacteriaceae</taxon>
        <taxon>Eubacterium</taxon>
    </lineage>
</organism>
<feature type="domain" description="Pyruvate kinase barrel" evidence="18">
    <location>
        <begin position="1"/>
        <end position="323"/>
    </location>
</feature>
<dbReference type="InterPro" id="IPR011037">
    <property type="entry name" value="Pyrv_Knase-like_insert_dom_sf"/>
</dbReference>
<dbReference type="SUPFAM" id="SSF51621">
    <property type="entry name" value="Phosphoenolpyruvate/pyruvate domain"/>
    <property type="match status" value="1"/>
</dbReference>
<dbReference type="NCBIfam" id="NF004978">
    <property type="entry name" value="PRK06354.1"/>
    <property type="match status" value="1"/>
</dbReference>
<dbReference type="EMBL" id="CM001487">
    <property type="protein sequence ID" value="EIM57027.1"/>
    <property type="molecule type" value="Genomic_DNA"/>
</dbReference>
<proteinExistence type="inferred from homology"/>
<dbReference type="InterPro" id="IPR015806">
    <property type="entry name" value="Pyrv_Knase_insert_dom_sf"/>
</dbReference>
<evidence type="ECO:0000256" key="1">
    <source>
        <dbReference type="ARBA" id="ARBA00001946"/>
    </source>
</evidence>
<evidence type="ECO:0000259" key="18">
    <source>
        <dbReference type="Pfam" id="PF00224"/>
    </source>
</evidence>
<protein>
    <recommendedName>
        <fullName evidence="6 16">Pyruvate kinase</fullName>
        <ecNumber evidence="5 16">2.7.1.40</ecNumber>
    </recommendedName>
</protein>
<dbReference type="OrthoDB" id="9812123at2"/>
<dbReference type="PANTHER" id="PTHR11817">
    <property type="entry name" value="PYRUVATE KINASE"/>
    <property type="match status" value="1"/>
</dbReference>
<accession>I5ATA4</accession>
<keyword evidence="9" id="KW-0547">Nucleotide-binding</keyword>
<dbReference type="PROSITE" id="PS00110">
    <property type="entry name" value="PYRUVATE_KINASE"/>
    <property type="match status" value="1"/>
</dbReference>
<dbReference type="InterPro" id="IPR001697">
    <property type="entry name" value="Pyr_Knase"/>
</dbReference>
<name>I5ATA4_EUBC6</name>
<dbReference type="Pfam" id="PF00224">
    <property type="entry name" value="PK"/>
    <property type="match status" value="1"/>
</dbReference>
<keyword evidence="15 20" id="KW-0670">Pyruvate</keyword>
<evidence type="ECO:0000256" key="11">
    <source>
        <dbReference type="ARBA" id="ARBA00022840"/>
    </source>
</evidence>
<evidence type="ECO:0000256" key="14">
    <source>
        <dbReference type="ARBA" id="ARBA00023152"/>
    </source>
</evidence>
<keyword evidence="8" id="KW-0479">Metal-binding</keyword>
<evidence type="ECO:0000256" key="6">
    <source>
        <dbReference type="ARBA" id="ARBA00018587"/>
    </source>
</evidence>
<evidence type="ECO:0000256" key="9">
    <source>
        <dbReference type="ARBA" id="ARBA00022741"/>
    </source>
</evidence>
<gene>
    <name evidence="20" type="ORF">EubceDRAFT1_1210</name>
</gene>
<comment type="similarity">
    <text evidence="4 17">Belongs to the pyruvate kinase family.</text>
</comment>
<dbReference type="InterPro" id="IPR015795">
    <property type="entry name" value="Pyrv_Knase_C"/>
</dbReference>
<dbReference type="GO" id="GO:0030955">
    <property type="term" value="F:potassium ion binding"/>
    <property type="evidence" value="ECO:0007669"/>
    <property type="project" value="UniProtKB-UniRule"/>
</dbReference>
<dbReference type="STRING" id="633697.EubceDRAFT1_1210"/>
<evidence type="ECO:0000256" key="4">
    <source>
        <dbReference type="ARBA" id="ARBA00008663"/>
    </source>
</evidence>
<dbReference type="FunFam" id="2.40.33.10:FF:000001">
    <property type="entry name" value="Pyruvate kinase"/>
    <property type="match status" value="1"/>
</dbReference>
<keyword evidence="13" id="KW-0630">Potassium</keyword>
<dbReference type="Proteomes" id="UP000005753">
    <property type="component" value="Chromosome"/>
</dbReference>
<evidence type="ECO:0000256" key="5">
    <source>
        <dbReference type="ARBA" id="ARBA00012142"/>
    </source>
</evidence>
<comment type="catalytic activity">
    <reaction evidence="17">
        <text>pyruvate + ATP = phosphoenolpyruvate + ADP + H(+)</text>
        <dbReference type="Rhea" id="RHEA:18157"/>
        <dbReference type="ChEBI" id="CHEBI:15361"/>
        <dbReference type="ChEBI" id="CHEBI:15378"/>
        <dbReference type="ChEBI" id="CHEBI:30616"/>
        <dbReference type="ChEBI" id="CHEBI:58702"/>
        <dbReference type="ChEBI" id="CHEBI:456216"/>
        <dbReference type="EC" id="2.7.1.40"/>
    </reaction>
</comment>
<evidence type="ECO:0000256" key="16">
    <source>
        <dbReference type="NCBIfam" id="TIGR01064"/>
    </source>
</evidence>
<dbReference type="InterPro" id="IPR015813">
    <property type="entry name" value="Pyrv/PenolPyrv_kinase-like_dom"/>
</dbReference>
<dbReference type="UniPathway" id="UPA00109">
    <property type="reaction ID" value="UER00188"/>
</dbReference>
<dbReference type="Gene3D" id="3.20.20.60">
    <property type="entry name" value="Phosphoenolpyruvate-binding domains"/>
    <property type="match status" value="1"/>
</dbReference>
<dbReference type="Gene3D" id="3.40.1380.20">
    <property type="entry name" value="Pyruvate kinase, C-terminal domain"/>
    <property type="match status" value="1"/>
</dbReference>
<evidence type="ECO:0000256" key="15">
    <source>
        <dbReference type="ARBA" id="ARBA00023317"/>
    </source>
</evidence>
<evidence type="ECO:0000313" key="20">
    <source>
        <dbReference type="EMBL" id="EIM57027.1"/>
    </source>
</evidence>
<evidence type="ECO:0000256" key="8">
    <source>
        <dbReference type="ARBA" id="ARBA00022723"/>
    </source>
</evidence>
<keyword evidence="7 17" id="KW-0808">Transferase</keyword>
<dbReference type="GO" id="GO:0016301">
    <property type="term" value="F:kinase activity"/>
    <property type="evidence" value="ECO:0007669"/>
    <property type="project" value="UniProtKB-KW"/>
</dbReference>
<dbReference type="SUPFAM" id="SSF50800">
    <property type="entry name" value="PK beta-barrel domain-like"/>
    <property type="match status" value="1"/>
</dbReference>